<reference evidence="3" key="1">
    <citation type="journal article" date="2014" name="Int. J. Syst. Evol. Microbiol.">
        <title>Complete genome sequence of Corynebacterium casei LMG S-19264T (=DSM 44701T), isolated from a smear-ripened cheese.</title>
        <authorList>
            <consortium name="US DOE Joint Genome Institute (JGI-PGF)"/>
            <person name="Walter F."/>
            <person name="Albersmeier A."/>
            <person name="Kalinowski J."/>
            <person name="Ruckert C."/>
        </authorList>
    </citation>
    <scope>NUCLEOTIDE SEQUENCE</scope>
    <source>
        <strain evidence="3">KCTC 42731</strain>
    </source>
</reference>
<dbReference type="Proteomes" id="UP000623842">
    <property type="component" value="Unassembled WGS sequence"/>
</dbReference>
<reference evidence="3" key="2">
    <citation type="submission" date="2020-09" db="EMBL/GenBank/DDBJ databases">
        <authorList>
            <person name="Sun Q."/>
            <person name="Kim S."/>
        </authorList>
    </citation>
    <scope>NUCLEOTIDE SEQUENCE</scope>
    <source>
        <strain evidence="3">KCTC 42731</strain>
    </source>
</reference>
<dbReference type="SUPFAM" id="SSF56925">
    <property type="entry name" value="OMPA-like"/>
    <property type="match status" value="1"/>
</dbReference>
<sequence length="189" mass="21297">MLIAACLSSATLAEEFTKQHTMGLQAGGGGVKFKGKDSDGQGVGNSYWYYNYKFLEHFSGEVGLMTATDIDDWECTKINGVFDCRTDESDDFELPYDNFELGALILAVKGEFKITKRNSFYGKIGASFYDYQFDVERKEVIDENGTGLFLEAGWQYRWDNGFGINFGLQKHDMGDLEYDVANLGVNYVF</sequence>
<protein>
    <submittedName>
        <fullName evidence="3">Membrane protein</fullName>
    </submittedName>
</protein>
<organism evidence="3 4">
    <name type="scientific">Thalassotalea marina</name>
    <dbReference type="NCBI Taxonomy" id="1673741"/>
    <lineage>
        <taxon>Bacteria</taxon>
        <taxon>Pseudomonadati</taxon>
        <taxon>Pseudomonadota</taxon>
        <taxon>Gammaproteobacteria</taxon>
        <taxon>Alteromonadales</taxon>
        <taxon>Colwelliaceae</taxon>
        <taxon>Thalassotalea</taxon>
    </lineage>
</organism>
<name>A0A919BBH5_9GAMM</name>
<accession>A0A919BBH5</accession>
<dbReference type="InterPro" id="IPR011250">
    <property type="entry name" value="OMP/PagP_B-barrel"/>
</dbReference>
<dbReference type="AlphaFoldDB" id="A0A919BBH5"/>
<proteinExistence type="predicted"/>
<comment type="caution">
    <text evidence="3">The sequence shown here is derived from an EMBL/GenBank/DDBJ whole genome shotgun (WGS) entry which is preliminary data.</text>
</comment>
<gene>
    <name evidence="3" type="ORF">GCM10017161_00190</name>
</gene>
<dbReference type="Gene3D" id="2.40.160.20">
    <property type="match status" value="1"/>
</dbReference>
<evidence type="ECO:0000313" key="3">
    <source>
        <dbReference type="EMBL" id="GHF77189.1"/>
    </source>
</evidence>
<dbReference type="EMBL" id="BNCK01000001">
    <property type="protein sequence ID" value="GHF77189.1"/>
    <property type="molecule type" value="Genomic_DNA"/>
</dbReference>
<evidence type="ECO:0000313" key="4">
    <source>
        <dbReference type="Proteomes" id="UP000623842"/>
    </source>
</evidence>
<dbReference type="InterPro" id="IPR027385">
    <property type="entry name" value="Beta-barrel_OMP"/>
</dbReference>
<evidence type="ECO:0000256" key="1">
    <source>
        <dbReference type="ARBA" id="ARBA00022729"/>
    </source>
</evidence>
<keyword evidence="1" id="KW-0732">Signal</keyword>
<evidence type="ECO:0000259" key="2">
    <source>
        <dbReference type="Pfam" id="PF13505"/>
    </source>
</evidence>
<feature type="domain" description="Outer membrane protein beta-barrel" evidence="2">
    <location>
        <begin position="3"/>
        <end position="189"/>
    </location>
</feature>
<keyword evidence="4" id="KW-1185">Reference proteome</keyword>
<dbReference type="Pfam" id="PF13505">
    <property type="entry name" value="OMP_b-brl"/>
    <property type="match status" value="1"/>
</dbReference>